<evidence type="ECO:0000313" key="2">
    <source>
        <dbReference type="EMBL" id="CDW34828.1"/>
    </source>
</evidence>
<proteinExistence type="predicted"/>
<feature type="transmembrane region" description="Helical" evidence="1">
    <location>
        <begin position="6"/>
        <end position="25"/>
    </location>
</feature>
<dbReference type="AlphaFoldDB" id="A0A0K2U9B4"/>
<evidence type="ECO:0000256" key="1">
    <source>
        <dbReference type="SAM" id="Phobius"/>
    </source>
</evidence>
<keyword evidence="1" id="KW-0812">Transmembrane</keyword>
<organism evidence="2">
    <name type="scientific">Lepeophtheirus salmonis</name>
    <name type="common">Salmon louse</name>
    <name type="synonym">Caligus salmonis</name>
    <dbReference type="NCBI Taxonomy" id="72036"/>
    <lineage>
        <taxon>Eukaryota</taxon>
        <taxon>Metazoa</taxon>
        <taxon>Ecdysozoa</taxon>
        <taxon>Arthropoda</taxon>
        <taxon>Crustacea</taxon>
        <taxon>Multicrustacea</taxon>
        <taxon>Hexanauplia</taxon>
        <taxon>Copepoda</taxon>
        <taxon>Siphonostomatoida</taxon>
        <taxon>Caligidae</taxon>
        <taxon>Lepeophtheirus</taxon>
    </lineage>
</organism>
<sequence>MIVFLWNIYLSFFCFFFQDCGLVTLQTYSI</sequence>
<keyword evidence="1" id="KW-1133">Transmembrane helix</keyword>
<protein>
    <submittedName>
        <fullName evidence="2">Uncharacterized protein</fullName>
    </submittedName>
</protein>
<reference evidence="2" key="1">
    <citation type="submission" date="2014-05" db="EMBL/GenBank/DDBJ databases">
        <authorList>
            <person name="Chronopoulou M."/>
        </authorList>
    </citation>
    <scope>NUCLEOTIDE SEQUENCE</scope>
    <source>
        <tissue evidence="2">Whole organism</tissue>
    </source>
</reference>
<dbReference type="EMBL" id="HACA01017467">
    <property type="protein sequence ID" value="CDW34828.1"/>
    <property type="molecule type" value="Transcribed_RNA"/>
</dbReference>
<accession>A0A0K2U9B4</accession>
<name>A0A0K2U9B4_LEPSM</name>
<keyword evidence="1" id="KW-0472">Membrane</keyword>